<evidence type="ECO:0000313" key="2">
    <source>
        <dbReference type="Proteomes" id="UP001163046"/>
    </source>
</evidence>
<organism evidence="1 2">
    <name type="scientific">Desmophyllum pertusum</name>
    <dbReference type="NCBI Taxonomy" id="174260"/>
    <lineage>
        <taxon>Eukaryota</taxon>
        <taxon>Metazoa</taxon>
        <taxon>Cnidaria</taxon>
        <taxon>Anthozoa</taxon>
        <taxon>Hexacorallia</taxon>
        <taxon>Scleractinia</taxon>
        <taxon>Caryophylliina</taxon>
        <taxon>Caryophylliidae</taxon>
        <taxon>Desmophyllum</taxon>
    </lineage>
</organism>
<comment type="caution">
    <text evidence="1">The sequence shown here is derived from an EMBL/GenBank/DDBJ whole genome shotgun (WGS) entry which is preliminary data.</text>
</comment>
<name>A0A9W9YBZ0_9CNID</name>
<keyword evidence="2" id="KW-1185">Reference proteome</keyword>
<protein>
    <submittedName>
        <fullName evidence="1">Uncharacterized protein</fullName>
    </submittedName>
</protein>
<dbReference type="AlphaFoldDB" id="A0A9W9YBZ0"/>
<evidence type="ECO:0000313" key="1">
    <source>
        <dbReference type="EMBL" id="KAJ7323745.1"/>
    </source>
</evidence>
<accession>A0A9W9YBZ0</accession>
<dbReference type="OrthoDB" id="2423195at2759"/>
<proteinExistence type="predicted"/>
<reference evidence="1" key="1">
    <citation type="submission" date="2023-01" db="EMBL/GenBank/DDBJ databases">
        <title>Genome assembly of the deep-sea coral Lophelia pertusa.</title>
        <authorList>
            <person name="Herrera S."/>
            <person name="Cordes E."/>
        </authorList>
    </citation>
    <scope>NUCLEOTIDE SEQUENCE</scope>
    <source>
        <strain evidence="1">USNM1676648</strain>
        <tissue evidence="1">Polyp</tissue>
    </source>
</reference>
<sequence>MPRTSTTDVPSQFLITARRDEDDFSTGFPLKEGDILEVTECKRGTETALEPDVISCYYLCESEINAFLEHMLKVLQSDGSTAAVTELIIRFMLLGITPFSFQRNNATTG</sequence>
<dbReference type="EMBL" id="MU827811">
    <property type="protein sequence ID" value="KAJ7323745.1"/>
    <property type="molecule type" value="Genomic_DNA"/>
</dbReference>
<dbReference type="Proteomes" id="UP001163046">
    <property type="component" value="Unassembled WGS sequence"/>
</dbReference>
<gene>
    <name evidence="1" type="ORF">OS493_030867</name>
</gene>